<dbReference type="Gene3D" id="2.40.50.230">
    <property type="entry name" value="Gp5 N-terminal domain"/>
    <property type="match status" value="1"/>
</dbReference>
<dbReference type="SUPFAM" id="SSF69255">
    <property type="entry name" value="gp5 N-terminal domain-like"/>
    <property type="match status" value="1"/>
</dbReference>
<accession>A0A9X2A0Z9</accession>
<evidence type="ECO:0000313" key="5">
    <source>
        <dbReference type="Proteomes" id="UP001139308"/>
    </source>
</evidence>
<dbReference type="InterPro" id="IPR028244">
    <property type="entry name" value="T6SS_Rhs_Vgr_dom"/>
</dbReference>
<feature type="region of interest" description="Disordered" evidence="1">
    <location>
        <begin position="488"/>
        <end position="508"/>
    </location>
</feature>
<dbReference type="EMBL" id="JAKLJA010000069">
    <property type="protein sequence ID" value="MCG5078709.1"/>
    <property type="molecule type" value="Genomic_DNA"/>
</dbReference>
<dbReference type="Gene3D" id="4.10.220.110">
    <property type="match status" value="1"/>
</dbReference>
<dbReference type="Pfam" id="PF05954">
    <property type="entry name" value="Phage_GPD"/>
    <property type="match status" value="1"/>
</dbReference>
<dbReference type="Gene3D" id="2.30.110.50">
    <property type="match status" value="1"/>
</dbReference>
<evidence type="ECO:0000313" key="4">
    <source>
        <dbReference type="EMBL" id="MCG5078709.1"/>
    </source>
</evidence>
<evidence type="ECO:0000259" key="3">
    <source>
        <dbReference type="Pfam" id="PF13296"/>
    </source>
</evidence>
<dbReference type="AlphaFoldDB" id="A0A9X2A0Z9"/>
<name>A0A9X2A0Z9_9BURK</name>
<keyword evidence="5" id="KW-1185">Reference proteome</keyword>
<gene>
    <name evidence="4" type="ORF">L5014_36195</name>
</gene>
<dbReference type="SUPFAM" id="SSF69279">
    <property type="entry name" value="Phage tail proteins"/>
    <property type="match status" value="2"/>
</dbReference>
<comment type="caution">
    <text evidence="4">The sequence shown here is derived from an EMBL/GenBank/DDBJ whole genome shotgun (WGS) entry which is preliminary data.</text>
</comment>
<organism evidence="4 5">
    <name type="scientific">Paraburkholderia tagetis</name>
    <dbReference type="NCBI Taxonomy" id="2913261"/>
    <lineage>
        <taxon>Bacteria</taxon>
        <taxon>Pseudomonadati</taxon>
        <taxon>Pseudomonadota</taxon>
        <taxon>Betaproteobacteria</taxon>
        <taxon>Burkholderiales</taxon>
        <taxon>Burkholderiaceae</taxon>
        <taxon>Paraburkholderia</taxon>
    </lineage>
</organism>
<dbReference type="Proteomes" id="UP001139308">
    <property type="component" value="Unassembled WGS sequence"/>
</dbReference>
<feature type="domain" description="Putative type VI secretion system Rhs element associated Vgr" evidence="3">
    <location>
        <begin position="394"/>
        <end position="497"/>
    </location>
</feature>
<protein>
    <submittedName>
        <fullName evidence="4">Type VI secretion system tip protein VgrG</fullName>
    </submittedName>
</protein>
<feature type="non-terminal residue" evidence="4">
    <location>
        <position position="1"/>
    </location>
</feature>
<dbReference type="InterPro" id="IPR037026">
    <property type="entry name" value="Vgr_OB-fold_dom_sf"/>
</dbReference>
<reference evidence="4" key="1">
    <citation type="submission" date="2022-01" db="EMBL/GenBank/DDBJ databases">
        <title>Genome sequence and assembly of Parabukholderia sp. RG36.</title>
        <authorList>
            <person name="Chhetri G."/>
        </authorList>
    </citation>
    <scope>NUCLEOTIDE SEQUENCE</scope>
    <source>
        <strain evidence="4">RG36</strain>
    </source>
</reference>
<dbReference type="InterPro" id="IPR018769">
    <property type="entry name" value="VgrG2_DUF2345"/>
</dbReference>
<dbReference type="RefSeq" id="WP_238468687.1">
    <property type="nucleotide sequence ID" value="NZ_JAKLJA010000069.1"/>
</dbReference>
<dbReference type="Gene3D" id="3.55.50.10">
    <property type="entry name" value="Baseplate protein-like domains"/>
    <property type="match status" value="1"/>
</dbReference>
<evidence type="ECO:0000259" key="2">
    <source>
        <dbReference type="Pfam" id="PF10106"/>
    </source>
</evidence>
<sequence>VSKSRDGCIYRVEIRQHLAKLDGPSNCATYQNKTSADIIEEVIKRNDLRPWVRVVQRLRRQHPRHPFRMQYNMGDWAYCRLEMEQAGLFMFTEEDRHGEVQVIADDIDGYSRPAISVKDRPPSGMHTFEESIYSLKVKTRAIPESFIVADFSPDNHAMIIRKEGQARDEFSTEGHDNTTMGTPMVWGTHHGDEAGAKREATLRHEAARAQQVTCKAKSTIPSIRPGCIVKPDTLADNQDGTLDAKEGVFVTKVVHRGAPNANYRNTFRAIPSNRPYRLPVDESKWPRVHTLGFTVKSPNDYTYPYLDAEGRIIVRFHCDFGNWPKGVESIPLRMAKPFASKNRSGLNMPPVDGDFGIAGFYEGNPNKPFALAFIPTARNPDLINSSRRRMSRSEIRTRSGNKLWFEDWDNQQGIELSTEHSGRSQLNLGFIPDRDLNERGTGAELRTSGHLVGRGGAGVMVTAHNQAGGSGKVLAMDETDAQLKDHRMMSKSLADSAEASKASPADTNAQQAIHDGLHELKKPGVLVTGPGPAGIVSGDGVQFAADGSIIGTAKKGIHFSTLKRFTAMARGVVSFFSQKGMSLITAAGDLVMQAQRGRAQLASQGDMTFETVDGVLHVKSSKEIVLACGGTYMKLSPGGIEFGSRGGALFRTTALKKIGPAQMDLGGAAFAPKFVPYTTSCEVWRKNPDFVPAPAPAPEMNAAETMVAPAPAPAPDAGVVAPSPFSDFFSGLSSGGVPQGASAYSPFDGKPTNVDSWGPKGKIAIKTPGDQQQTPVAPDPIKLANAVPCDWKITDMKSDIKGHVEAISYWGMEDNRTKWVDKKTGTQYRGGGSRDSYFEFAYSEQDKTITCTVRVMLIPMDLVPVDAAGKPDLTADEQSLPYTFEVHSRMAPGDIVDGVKMVYRDAVGEKYDVGALRNRIEGVLNKGGYKLILDGCSKGAACGCRVKVNFKADLRVSIKGTSLKNFNEHVSLHLYPAVLRADTGSWGEQYKYLDNNMLRDCDVAHVEAHECGHYFNFPDEYYARGGWLHESYIKNEQIDFPLVDAKAGCLLWQGRSPTNLMGYGALLAVKNGRATIKPYYLEYVRRQFSLATNKLWRVGYES</sequence>
<dbReference type="Pfam" id="PF10106">
    <property type="entry name" value="DUF2345"/>
    <property type="match status" value="1"/>
</dbReference>
<proteinExistence type="predicted"/>
<evidence type="ECO:0000256" key="1">
    <source>
        <dbReference type="SAM" id="MobiDB-lite"/>
    </source>
</evidence>
<feature type="domain" description="DUF2345" evidence="2">
    <location>
        <begin position="517"/>
        <end position="661"/>
    </location>
</feature>
<dbReference type="Pfam" id="PF13296">
    <property type="entry name" value="T6SS_Vgr"/>
    <property type="match status" value="1"/>
</dbReference>